<sequence>MSDEKRIYLSGYAKRKLKKEAEDAVSKLPKLTNFFKTFNSVNEVEEEANTNNKDDLVTKHRIDKTMAEKMLNENKYWVKVLHRVVSVVKFLVVRGLTFEINDSRLGSPSNGNFLGILEVISEFDPFLKQQMNERANKGSGNVSYFSMRICNEIIDLMVNEILLEKTKQLQETKYFGLILDSTPDRAHRDQFAVVVRYCYKGLVVERFLTYIHILNHTGISMAEEVIHFSENNNINLQYCRGQS</sequence>
<gene>
    <name evidence="3" type="primary">LOC112690646</name>
</gene>
<accession>A0A8B8GD04</accession>
<evidence type="ECO:0000259" key="1">
    <source>
        <dbReference type="Pfam" id="PF14291"/>
    </source>
</evidence>
<reference evidence="3" key="1">
    <citation type="submission" date="2025-08" db="UniProtKB">
        <authorList>
            <consortium name="RefSeq"/>
        </authorList>
    </citation>
    <scope>IDENTIFICATION</scope>
    <source>
        <tissue evidence="3">Whole body</tissue>
    </source>
</reference>
<name>A0A8B8GD04_9HEMI</name>
<evidence type="ECO:0000313" key="2">
    <source>
        <dbReference type="Proteomes" id="UP000694846"/>
    </source>
</evidence>
<dbReference type="Pfam" id="PF14291">
    <property type="entry name" value="DUF4371"/>
    <property type="match status" value="1"/>
</dbReference>
<keyword evidence="2" id="KW-1185">Reference proteome</keyword>
<dbReference type="InterPro" id="IPR025398">
    <property type="entry name" value="DUF4371"/>
</dbReference>
<dbReference type="PANTHER" id="PTHR45749">
    <property type="match status" value="1"/>
</dbReference>
<feature type="domain" description="DUF4371" evidence="1">
    <location>
        <begin position="58"/>
        <end position="242"/>
    </location>
</feature>
<dbReference type="RefSeq" id="XP_025420481.1">
    <property type="nucleotide sequence ID" value="XM_025564696.1"/>
</dbReference>
<dbReference type="AlphaFoldDB" id="A0A8B8GD04"/>
<dbReference type="OrthoDB" id="6623362at2759"/>
<dbReference type="GeneID" id="112690646"/>
<dbReference type="Proteomes" id="UP000694846">
    <property type="component" value="Unplaced"/>
</dbReference>
<proteinExistence type="predicted"/>
<organism evidence="2 3">
    <name type="scientific">Sipha flava</name>
    <name type="common">yellow sugarcane aphid</name>
    <dbReference type="NCBI Taxonomy" id="143950"/>
    <lineage>
        <taxon>Eukaryota</taxon>
        <taxon>Metazoa</taxon>
        <taxon>Ecdysozoa</taxon>
        <taxon>Arthropoda</taxon>
        <taxon>Hexapoda</taxon>
        <taxon>Insecta</taxon>
        <taxon>Pterygota</taxon>
        <taxon>Neoptera</taxon>
        <taxon>Paraneoptera</taxon>
        <taxon>Hemiptera</taxon>
        <taxon>Sternorrhyncha</taxon>
        <taxon>Aphidomorpha</taxon>
        <taxon>Aphidoidea</taxon>
        <taxon>Aphididae</taxon>
        <taxon>Sipha</taxon>
    </lineage>
</organism>
<dbReference type="PANTHER" id="PTHR45749:SF23">
    <property type="entry name" value="ZINC FINGER MYM-TYPE PROTEIN 1-LIKE"/>
    <property type="match status" value="1"/>
</dbReference>
<protein>
    <submittedName>
        <fullName evidence="3">Uncharacterized protein LOC112690646</fullName>
    </submittedName>
</protein>
<evidence type="ECO:0000313" key="3">
    <source>
        <dbReference type="RefSeq" id="XP_025420481.1"/>
    </source>
</evidence>